<proteinExistence type="predicted"/>
<dbReference type="EMBL" id="CP039355">
    <property type="protein sequence ID" value="QCE13714.1"/>
    <property type="molecule type" value="Genomic_DNA"/>
</dbReference>
<gene>
    <name evidence="1" type="ORF">DEO72_LG11g710</name>
</gene>
<evidence type="ECO:0000313" key="1">
    <source>
        <dbReference type="EMBL" id="QCE13714.1"/>
    </source>
</evidence>
<name>A0A4D6NM19_VIGUN</name>
<sequence>MKAIHNWGEVAPTLLLQSAYKRPSRCFTLEPIMEEEQPHGSGMLNNRILLAQLADSIRAV</sequence>
<organism evidence="1 2">
    <name type="scientific">Vigna unguiculata</name>
    <name type="common">Cowpea</name>
    <dbReference type="NCBI Taxonomy" id="3917"/>
    <lineage>
        <taxon>Eukaryota</taxon>
        <taxon>Viridiplantae</taxon>
        <taxon>Streptophyta</taxon>
        <taxon>Embryophyta</taxon>
        <taxon>Tracheophyta</taxon>
        <taxon>Spermatophyta</taxon>
        <taxon>Magnoliopsida</taxon>
        <taxon>eudicotyledons</taxon>
        <taxon>Gunneridae</taxon>
        <taxon>Pentapetalae</taxon>
        <taxon>rosids</taxon>
        <taxon>fabids</taxon>
        <taxon>Fabales</taxon>
        <taxon>Fabaceae</taxon>
        <taxon>Papilionoideae</taxon>
        <taxon>50 kb inversion clade</taxon>
        <taxon>NPAAA clade</taxon>
        <taxon>indigoferoid/millettioid clade</taxon>
        <taxon>Phaseoleae</taxon>
        <taxon>Vigna</taxon>
    </lineage>
</organism>
<dbReference type="Proteomes" id="UP000501690">
    <property type="component" value="Linkage Group LG11"/>
</dbReference>
<dbReference type="AlphaFoldDB" id="A0A4D6NM19"/>
<reference evidence="1 2" key="1">
    <citation type="submission" date="2019-04" db="EMBL/GenBank/DDBJ databases">
        <title>An improved genome assembly and genetic linkage map for asparagus bean, Vigna unguiculata ssp. sesquipedialis.</title>
        <authorList>
            <person name="Xia Q."/>
            <person name="Zhang R."/>
            <person name="Dong Y."/>
        </authorList>
    </citation>
    <scope>NUCLEOTIDE SEQUENCE [LARGE SCALE GENOMIC DNA]</scope>
    <source>
        <tissue evidence="1">Leaf</tissue>
    </source>
</reference>
<protein>
    <submittedName>
        <fullName evidence="1">Uncharacterized protein</fullName>
    </submittedName>
</protein>
<keyword evidence="2" id="KW-1185">Reference proteome</keyword>
<evidence type="ECO:0000313" key="2">
    <source>
        <dbReference type="Proteomes" id="UP000501690"/>
    </source>
</evidence>
<accession>A0A4D6NM19</accession>